<evidence type="ECO:0000256" key="1">
    <source>
        <dbReference type="ARBA" id="ARBA00009369"/>
    </source>
</evidence>
<dbReference type="GO" id="GO:0005886">
    <property type="term" value="C:plasma membrane"/>
    <property type="evidence" value="ECO:0007669"/>
    <property type="project" value="TreeGrafter"/>
</dbReference>
<evidence type="ECO:0000313" key="7">
    <source>
        <dbReference type="EMBL" id="OZI72816.1"/>
    </source>
</evidence>
<organism evidence="7 8">
    <name type="scientific">Bordetella genomosp. 2</name>
    <dbReference type="NCBI Taxonomy" id="1983456"/>
    <lineage>
        <taxon>Bacteria</taxon>
        <taxon>Pseudomonadati</taxon>
        <taxon>Pseudomonadota</taxon>
        <taxon>Betaproteobacteria</taxon>
        <taxon>Burkholderiales</taxon>
        <taxon>Alcaligenaceae</taxon>
        <taxon>Bordetella</taxon>
    </lineage>
</organism>
<dbReference type="EMBL" id="NEVT01000008">
    <property type="protein sequence ID" value="OZI72816.1"/>
    <property type="molecule type" value="Genomic_DNA"/>
</dbReference>
<evidence type="ECO:0000259" key="6">
    <source>
        <dbReference type="Pfam" id="PF04085"/>
    </source>
</evidence>
<proteinExistence type="inferred from homology"/>
<dbReference type="Proteomes" id="UP000215633">
    <property type="component" value="Unassembled WGS sequence"/>
</dbReference>
<comment type="caution">
    <text evidence="7">The sequence shown here is derived from an EMBL/GenBank/DDBJ whole genome shotgun (WGS) entry which is preliminary data.</text>
</comment>
<evidence type="ECO:0000256" key="4">
    <source>
        <dbReference type="ARBA" id="ARBA00032089"/>
    </source>
</evidence>
<dbReference type="Gene3D" id="2.40.10.350">
    <property type="entry name" value="Rod shape-determining protein MreC, domain 2"/>
    <property type="match status" value="1"/>
</dbReference>
<dbReference type="InterPro" id="IPR007221">
    <property type="entry name" value="MreC"/>
</dbReference>
<keyword evidence="3 5" id="KW-0133">Cell shape</keyword>
<dbReference type="PIRSF" id="PIRSF038471">
    <property type="entry name" value="MreC"/>
    <property type="match status" value="1"/>
</dbReference>
<dbReference type="PANTHER" id="PTHR34138:SF1">
    <property type="entry name" value="CELL SHAPE-DETERMINING PROTEIN MREC"/>
    <property type="match status" value="1"/>
</dbReference>
<dbReference type="PANTHER" id="PTHR34138">
    <property type="entry name" value="CELL SHAPE-DETERMINING PROTEIN MREC"/>
    <property type="match status" value="1"/>
</dbReference>
<evidence type="ECO:0000256" key="3">
    <source>
        <dbReference type="ARBA" id="ARBA00022960"/>
    </source>
</evidence>
<evidence type="ECO:0000256" key="2">
    <source>
        <dbReference type="ARBA" id="ARBA00013855"/>
    </source>
</evidence>
<gene>
    <name evidence="7" type="ORF">CAL24_21360</name>
</gene>
<comment type="similarity">
    <text evidence="1 5">Belongs to the MreC family.</text>
</comment>
<dbReference type="RefSeq" id="WP_094807845.1">
    <property type="nucleotide sequence ID" value="NZ_NEVT01000008.1"/>
</dbReference>
<evidence type="ECO:0000256" key="5">
    <source>
        <dbReference type="PIRNR" id="PIRNR038471"/>
    </source>
</evidence>
<protein>
    <recommendedName>
        <fullName evidence="2 5">Cell shape-determining protein MreC</fullName>
    </recommendedName>
    <alternativeName>
        <fullName evidence="4 5">Cell shape protein MreC</fullName>
    </alternativeName>
</protein>
<evidence type="ECO:0000313" key="8">
    <source>
        <dbReference type="Proteomes" id="UP000215633"/>
    </source>
</evidence>
<comment type="function">
    <text evidence="5">Involved in formation and maintenance of cell shape.</text>
</comment>
<dbReference type="InterPro" id="IPR042177">
    <property type="entry name" value="Cell/Rod_1"/>
</dbReference>
<dbReference type="AlphaFoldDB" id="A0A261VF95"/>
<accession>A0A261VF95</accession>
<dbReference type="NCBIfam" id="TIGR00219">
    <property type="entry name" value="mreC"/>
    <property type="match status" value="1"/>
</dbReference>
<reference evidence="8" key="1">
    <citation type="submission" date="2017-05" db="EMBL/GenBank/DDBJ databases">
        <title>Complete and WGS of Bordetella genogroups.</title>
        <authorList>
            <person name="Spilker T."/>
            <person name="Lipuma J."/>
        </authorList>
    </citation>
    <scope>NUCLEOTIDE SEQUENCE [LARGE SCALE GENOMIC DNA]</scope>
    <source>
        <strain evidence="8">AU8256</strain>
    </source>
</reference>
<dbReference type="InterPro" id="IPR055342">
    <property type="entry name" value="MreC_beta-barrel_core"/>
</dbReference>
<dbReference type="Gene3D" id="2.40.10.340">
    <property type="entry name" value="Rod shape-determining protein MreC, domain 1"/>
    <property type="match status" value="1"/>
</dbReference>
<feature type="domain" description="Rod shape-determining protein MreC beta-barrel core" evidence="6">
    <location>
        <begin position="128"/>
        <end position="275"/>
    </location>
</feature>
<name>A0A261VF95_9BORD</name>
<keyword evidence="8" id="KW-1185">Reference proteome</keyword>
<dbReference type="Pfam" id="PF04085">
    <property type="entry name" value="MreC"/>
    <property type="match status" value="1"/>
</dbReference>
<dbReference type="InterPro" id="IPR042175">
    <property type="entry name" value="Cell/Rod_MreC_2"/>
</dbReference>
<sequence>MQRQGTPPLFRRGPPAEVRLAVMAALCVVLLVLDSQLHVLEPMRRAVAVALYPFQRAVMAPRDVAQQVNEWVNAANLIRSENEALQRQRIELSQVATHAAQLAAENAQLRRLLGVTDTVEQAAVVVEVLYEPANGFQQRLVFNKGSRDGLAPGMPVIDEGGVVGQIVRVTPMAAEAALVTDERVSVPVQVLRNGLRLIAFGSNSPGRIEVRYLAANADIKEGDIIVTSGVGGLFPAGLPVAKVLEVERDTASGFARAVCEPLAHPERYRHFLVLQVDVERAQSDLQEADTGGSQ</sequence>
<dbReference type="GO" id="GO:0008360">
    <property type="term" value="P:regulation of cell shape"/>
    <property type="evidence" value="ECO:0007669"/>
    <property type="project" value="UniProtKB-KW"/>
</dbReference>